<organism evidence="6 7">
    <name type="scientific">Microbacterium horticulturae</name>
    <dbReference type="NCBI Taxonomy" id="3028316"/>
    <lineage>
        <taxon>Bacteria</taxon>
        <taxon>Bacillati</taxon>
        <taxon>Actinomycetota</taxon>
        <taxon>Actinomycetes</taxon>
        <taxon>Micrococcales</taxon>
        <taxon>Microbacteriaceae</taxon>
        <taxon>Microbacterium</taxon>
    </lineage>
</organism>
<evidence type="ECO:0000313" key="6">
    <source>
        <dbReference type="EMBL" id="WEG08592.1"/>
    </source>
</evidence>
<evidence type="ECO:0000259" key="5">
    <source>
        <dbReference type="Pfam" id="PF01507"/>
    </source>
</evidence>
<keyword evidence="7" id="KW-1185">Reference proteome</keyword>
<proteinExistence type="inferred from homology"/>
<comment type="function">
    <text evidence="4">Catalyzes the formation of sulfite from adenosine 5'-phosphosulfate (APS) using thioredoxin as an electron donor.</text>
</comment>
<dbReference type="InterPro" id="IPR004511">
    <property type="entry name" value="PAPS/APS_Rdtase"/>
</dbReference>
<dbReference type="Pfam" id="PF01507">
    <property type="entry name" value="PAPS_reduct"/>
    <property type="match status" value="1"/>
</dbReference>
<dbReference type="PIRSF" id="PIRSF000857">
    <property type="entry name" value="PAPS_reductase"/>
    <property type="match status" value="1"/>
</dbReference>
<dbReference type="EMBL" id="CP119108">
    <property type="protein sequence ID" value="WEG08592.1"/>
    <property type="molecule type" value="Genomic_DNA"/>
</dbReference>
<dbReference type="RefSeq" id="WP_275277920.1">
    <property type="nucleotide sequence ID" value="NZ_CP119108.1"/>
</dbReference>
<keyword evidence="4" id="KW-0408">Iron</keyword>
<dbReference type="Gene3D" id="3.40.50.620">
    <property type="entry name" value="HUPs"/>
    <property type="match status" value="1"/>
</dbReference>
<dbReference type="Proteomes" id="UP001214553">
    <property type="component" value="Chromosome"/>
</dbReference>
<dbReference type="InterPro" id="IPR014729">
    <property type="entry name" value="Rossmann-like_a/b/a_fold"/>
</dbReference>
<comment type="subcellular location">
    <subcellularLocation>
        <location evidence="4">Cytoplasm</location>
    </subcellularLocation>
</comment>
<comment type="similarity">
    <text evidence="1 4">Belongs to the PAPS reductase family. CysH subfamily.</text>
</comment>
<evidence type="ECO:0000256" key="1">
    <source>
        <dbReference type="ARBA" id="ARBA00009732"/>
    </source>
</evidence>
<feature type="domain" description="Phosphoadenosine phosphosulphate reductase" evidence="5">
    <location>
        <begin position="57"/>
        <end position="222"/>
    </location>
</feature>
<dbReference type="NCBIfam" id="TIGR00434">
    <property type="entry name" value="cysH"/>
    <property type="match status" value="1"/>
</dbReference>
<dbReference type="SUPFAM" id="SSF52402">
    <property type="entry name" value="Adenine nucleotide alpha hydrolases-like"/>
    <property type="match status" value="1"/>
</dbReference>
<dbReference type="NCBIfam" id="NF002537">
    <property type="entry name" value="PRK02090.1"/>
    <property type="match status" value="1"/>
</dbReference>
<dbReference type="InterPro" id="IPR002500">
    <property type="entry name" value="PAPS_reduct_dom"/>
</dbReference>
<keyword evidence="4" id="KW-0411">Iron-sulfur</keyword>
<evidence type="ECO:0000256" key="3">
    <source>
        <dbReference type="ARBA" id="ARBA00024327"/>
    </source>
</evidence>
<dbReference type="HAMAP" id="MF_00063">
    <property type="entry name" value="CysH"/>
    <property type="match status" value="1"/>
</dbReference>
<accession>A0ABY8BXI4</accession>
<keyword evidence="2 4" id="KW-0560">Oxidoreductase</keyword>
<name>A0ABY8BXI4_9MICO</name>
<protein>
    <recommendedName>
        <fullName evidence="4">Adenosine 5'-phosphosulfate reductase</fullName>
        <shortName evidence="4">APS reductase</shortName>
        <ecNumber evidence="4">1.8.4.10</ecNumber>
    </recommendedName>
    <alternativeName>
        <fullName evidence="4">5'-adenylylsulfate reductase</fullName>
    </alternativeName>
    <alternativeName>
        <fullName evidence="4">Thioredoxin-dependent 5'-adenylylsulfate reductase</fullName>
    </alternativeName>
</protein>
<evidence type="ECO:0000256" key="4">
    <source>
        <dbReference type="HAMAP-Rule" id="MF_00063"/>
    </source>
</evidence>
<evidence type="ECO:0000256" key="2">
    <source>
        <dbReference type="ARBA" id="ARBA00023002"/>
    </source>
</evidence>
<comment type="pathway">
    <text evidence="3 4">Sulfur metabolism; hydrogen sulfide biosynthesis; sulfite from sulfate.</text>
</comment>
<dbReference type="PANTHER" id="PTHR46509:SF1">
    <property type="entry name" value="PHOSPHOADENOSINE PHOSPHOSULFATE REDUCTASE"/>
    <property type="match status" value="1"/>
</dbReference>
<dbReference type="PANTHER" id="PTHR46509">
    <property type="entry name" value="PHOSPHOADENOSINE PHOSPHOSULFATE REDUCTASE"/>
    <property type="match status" value="1"/>
</dbReference>
<keyword evidence="4" id="KW-0479">Metal-binding</keyword>
<comment type="catalytic activity">
    <reaction evidence="4">
        <text>[thioredoxin]-disulfide + sulfite + AMP + 2 H(+) = adenosine 5'-phosphosulfate + [thioredoxin]-dithiol</text>
        <dbReference type="Rhea" id="RHEA:21976"/>
        <dbReference type="Rhea" id="RHEA-COMP:10698"/>
        <dbReference type="Rhea" id="RHEA-COMP:10700"/>
        <dbReference type="ChEBI" id="CHEBI:15378"/>
        <dbReference type="ChEBI" id="CHEBI:17359"/>
        <dbReference type="ChEBI" id="CHEBI:29950"/>
        <dbReference type="ChEBI" id="CHEBI:50058"/>
        <dbReference type="ChEBI" id="CHEBI:58243"/>
        <dbReference type="ChEBI" id="CHEBI:456215"/>
        <dbReference type="EC" id="1.8.4.10"/>
    </reaction>
</comment>
<dbReference type="EC" id="1.8.4.10" evidence="4"/>
<feature type="binding site" evidence="4">
    <location>
        <position position="219"/>
    </location>
    <ligand>
        <name>[4Fe-4S] cluster</name>
        <dbReference type="ChEBI" id="CHEBI:49883"/>
    </ligand>
</feature>
<evidence type="ECO:0000313" key="7">
    <source>
        <dbReference type="Proteomes" id="UP001214553"/>
    </source>
</evidence>
<comment type="cofactor">
    <cofactor evidence="4">
        <name>[4Fe-4S] cluster</name>
        <dbReference type="ChEBI" id="CHEBI:49883"/>
    </cofactor>
    <text evidence="4">Binds 1 [4Fe-4S] cluster per subunit.</text>
</comment>
<dbReference type="GO" id="GO:0004604">
    <property type="term" value="F:phosphoadenylyl-sulfate reductase (thioredoxin) activity"/>
    <property type="evidence" value="ECO:0007669"/>
    <property type="project" value="UniProtKB-EC"/>
</dbReference>
<reference evidence="6 7" key="1">
    <citation type="submission" date="2023-03" db="EMBL/GenBank/DDBJ databases">
        <title>Genome sequence of Microbacterium sp. KACC 23027.</title>
        <authorList>
            <person name="Kim S."/>
            <person name="Heo J."/>
            <person name="Kwon S.-W."/>
        </authorList>
    </citation>
    <scope>NUCLEOTIDE SEQUENCE [LARGE SCALE GENOMIC DNA]</scope>
    <source>
        <strain evidence="6 7">KACC 23027</strain>
    </source>
</reference>
<gene>
    <name evidence="4" type="primary">cysH</name>
    <name evidence="6" type="ORF">PU630_15305</name>
</gene>
<keyword evidence="4" id="KW-0963">Cytoplasm</keyword>
<sequence length="246" mass="26936">MSTATTTRRDAATLRALVDEGLRVLGDAPRTHGPEASAEQAIAWVVENFPLRGVAVASSMANGVLPHLVSQQLPGVDVLFGDTGYHFAETTFTRNEVAERLDVTVVDVRPELTVAEQNEKYGRDLFARDPNLCCAMRKVDPMHHALQEYEVWLTGVRRQESLLRSNTPLITWDERNGLVKVNPLAAWSFDELLDYAAAHDVPINPLVAQGYPSIGCAPCTQPIADGEDPRAGRWAGLAKTECGLHL</sequence>
<feature type="active site" description="Nucleophile; cysteine thiosulfonate intermediate" evidence="4">
    <location>
        <position position="242"/>
    </location>
</feature>
<feature type="binding site" evidence="4">
    <location>
        <position position="134"/>
    </location>
    <ligand>
        <name>[4Fe-4S] cluster</name>
        <dbReference type="ChEBI" id="CHEBI:49883"/>
    </ligand>
</feature>
<feature type="binding site" evidence="4">
    <location>
        <position position="133"/>
    </location>
    <ligand>
        <name>[4Fe-4S] cluster</name>
        <dbReference type="ChEBI" id="CHEBI:49883"/>
    </ligand>
</feature>
<feature type="binding site" evidence="4">
    <location>
        <position position="216"/>
    </location>
    <ligand>
        <name>[4Fe-4S] cluster</name>
        <dbReference type="ChEBI" id="CHEBI:49883"/>
    </ligand>
</feature>